<comment type="pathway">
    <text evidence="1">Cofactor biosynthesis; NAD(+) biosynthesis; nicotinate D-ribonucleotide from nicotinate: step 1/1.</text>
</comment>
<evidence type="ECO:0000256" key="3">
    <source>
        <dbReference type="ARBA" id="ARBA00022553"/>
    </source>
</evidence>
<gene>
    <name evidence="8" type="ORF">LVIROSA_LOCUS21651</name>
</gene>
<dbReference type="AlphaFoldDB" id="A0AAU9N7E5"/>
<dbReference type="InterPro" id="IPR007229">
    <property type="entry name" value="Nic_PRibTrfase-Fam"/>
</dbReference>
<dbReference type="GO" id="GO:0034355">
    <property type="term" value="P:NAD+ biosynthetic process via the salvage pathway"/>
    <property type="evidence" value="ECO:0007669"/>
    <property type="project" value="TreeGrafter"/>
</dbReference>
<comment type="caution">
    <text evidence="8">The sequence shown here is derived from an EMBL/GenBank/DDBJ whole genome shotgun (WGS) entry which is preliminary data.</text>
</comment>
<feature type="region of interest" description="Disordered" evidence="7">
    <location>
        <begin position="182"/>
        <end position="241"/>
    </location>
</feature>
<evidence type="ECO:0000256" key="5">
    <source>
        <dbReference type="ARBA" id="ARBA00022642"/>
    </source>
</evidence>
<dbReference type="Proteomes" id="UP001157418">
    <property type="component" value="Unassembled WGS sequence"/>
</dbReference>
<dbReference type="InterPro" id="IPR036068">
    <property type="entry name" value="Nicotinate_pribotase-like_C"/>
</dbReference>
<accession>A0AAU9N7E5</accession>
<dbReference type="SUPFAM" id="SSF51690">
    <property type="entry name" value="Nicotinate/Quinolinate PRTase C-terminal domain-like"/>
    <property type="match status" value="1"/>
</dbReference>
<keyword evidence="3" id="KW-0597">Phosphoprotein</keyword>
<dbReference type="EMBL" id="CAKMRJ010004412">
    <property type="protein sequence ID" value="CAH1435190.1"/>
    <property type="molecule type" value="Genomic_DNA"/>
</dbReference>
<name>A0AAU9N7E5_9ASTR</name>
<reference evidence="8 9" key="1">
    <citation type="submission" date="2022-01" db="EMBL/GenBank/DDBJ databases">
        <authorList>
            <person name="Xiong W."/>
            <person name="Schranz E."/>
        </authorList>
    </citation>
    <scope>NUCLEOTIDE SEQUENCE [LARGE SCALE GENOMIC DNA]</scope>
</reference>
<dbReference type="PANTHER" id="PTHR11098:SF1">
    <property type="entry name" value="NICOTINATE PHOSPHORIBOSYLTRANSFERASE"/>
    <property type="match status" value="1"/>
</dbReference>
<keyword evidence="4" id="KW-0436">Ligase</keyword>
<evidence type="ECO:0000313" key="9">
    <source>
        <dbReference type="Proteomes" id="UP001157418"/>
    </source>
</evidence>
<dbReference type="Gene3D" id="3.20.140.10">
    <property type="entry name" value="nicotinate phosphoribosyltransferase"/>
    <property type="match status" value="1"/>
</dbReference>
<organism evidence="8 9">
    <name type="scientific">Lactuca virosa</name>
    <dbReference type="NCBI Taxonomy" id="75947"/>
    <lineage>
        <taxon>Eukaryota</taxon>
        <taxon>Viridiplantae</taxon>
        <taxon>Streptophyta</taxon>
        <taxon>Embryophyta</taxon>
        <taxon>Tracheophyta</taxon>
        <taxon>Spermatophyta</taxon>
        <taxon>Magnoliopsida</taxon>
        <taxon>eudicotyledons</taxon>
        <taxon>Gunneridae</taxon>
        <taxon>Pentapetalae</taxon>
        <taxon>asterids</taxon>
        <taxon>campanulids</taxon>
        <taxon>Asterales</taxon>
        <taxon>Asteraceae</taxon>
        <taxon>Cichorioideae</taxon>
        <taxon>Cichorieae</taxon>
        <taxon>Lactucinae</taxon>
        <taxon>Lactuca</taxon>
    </lineage>
</organism>
<feature type="compositionally biased region" description="Polar residues" evidence="7">
    <location>
        <begin position="186"/>
        <end position="202"/>
    </location>
</feature>
<sequence>MVLAHIILIGHEVDAFGIGTYLVPCYAQATLGCVFKLVEINNQPHIKLSEDVSKVSIPCKKRSFRLYGKEGYALLDTNMLIPAVVHLGVLLRWFSPDMPTKGASEITMVTKEKKTCIHSPTVEKFVYTRWKTSRWEWMQVSGTEFGLPYLEFMSSTLAKKKETKLRTQGRKKYEKLRRQCRKLVGESSNNGESQSDSLTQGMKSAESEEATDLEEAKAQEAMKLQKLDEAKAQEAQKKLDE</sequence>
<dbReference type="EC" id="6.3.4.21" evidence="2"/>
<dbReference type="GO" id="GO:0004516">
    <property type="term" value="F:nicotinate phosphoribosyltransferase activity"/>
    <property type="evidence" value="ECO:0007669"/>
    <property type="project" value="UniProtKB-EC"/>
</dbReference>
<evidence type="ECO:0000313" key="8">
    <source>
        <dbReference type="EMBL" id="CAH1435190.1"/>
    </source>
</evidence>
<comment type="catalytic activity">
    <reaction evidence="6">
        <text>5-phospho-alpha-D-ribose 1-diphosphate + nicotinate + ATP + H2O = nicotinate beta-D-ribonucleotide + ADP + phosphate + diphosphate</text>
        <dbReference type="Rhea" id="RHEA:36163"/>
        <dbReference type="ChEBI" id="CHEBI:15377"/>
        <dbReference type="ChEBI" id="CHEBI:30616"/>
        <dbReference type="ChEBI" id="CHEBI:32544"/>
        <dbReference type="ChEBI" id="CHEBI:33019"/>
        <dbReference type="ChEBI" id="CHEBI:43474"/>
        <dbReference type="ChEBI" id="CHEBI:57502"/>
        <dbReference type="ChEBI" id="CHEBI:58017"/>
        <dbReference type="ChEBI" id="CHEBI:456216"/>
        <dbReference type="EC" id="6.3.4.21"/>
    </reaction>
</comment>
<evidence type="ECO:0000256" key="1">
    <source>
        <dbReference type="ARBA" id="ARBA00004952"/>
    </source>
</evidence>
<evidence type="ECO:0000256" key="6">
    <source>
        <dbReference type="ARBA" id="ARBA00048668"/>
    </source>
</evidence>
<feature type="compositionally biased region" description="Basic and acidic residues" evidence="7">
    <location>
        <begin position="214"/>
        <end position="241"/>
    </location>
</feature>
<keyword evidence="9" id="KW-1185">Reference proteome</keyword>
<proteinExistence type="predicted"/>
<protein>
    <recommendedName>
        <fullName evidence="2">nicotinate phosphoribosyltransferase</fullName>
        <ecNumber evidence="2">6.3.4.21</ecNumber>
    </recommendedName>
</protein>
<dbReference type="GO" id="GO:0005829">
    <property type="term" value="C:cytosol"/>
    <property type="evidence" value="ECO:0007669"/>
    <property type="project" value="TreeGrafter"/>
</dbReference>
<evidence type="ECO:0000256" key="7">
    <source>
        <dbReference type="SAM" id="MobiDB-lite"/>
    </source>
</evidence>
<dbReference type="PANTHER" id="PTHR11098">
    <property type="entry name" value="NICOTINATE PHOSPHORIBOSYLTRANSFERASE"/>
    <property type="match status" value="1"/>
</dbReference>
<evidence type="ECO:0000256" key="2">
    <source>
        <dbReference type="ARBA" id="ARBA00013236"/>
    </source>
</evidence>
<keyword evidence="5" id="KW-0662">Pyridine nucleotide biosynthesis</keyword>
<evidence type="ECO:0000256" key="4">
    <source>
        <dbReference type="ARBA" id="ARBA00022598"/>
    </source>
</evidence>